<evidence type="ECO:0000313" key="3">
    <source>
        <dbReference type="Proteomes" id="UP001488838"/>
    </source>
</evidence>
<sequence length="54" mass="6107">MTEKSTLILSVGFHLLTTSAGILDHEQRLKNQTTEKILALVTVTFEMKILYETV</sequence>
<protein>
    <submittedName>
        <fullName evidence="2">Uncharacterized protein</fullName>
    </submittedName>
</protein>
<keyword evidence="1" id="KW-0732">Signal</keyword>
<proteinExistence type="predicted"/>
<organism evidence="2 3">
    <name type="scientific">Myodes glareolus</name>
    <name type="common">Bank vole</name>
    <name type="synonym">Clethrionomys glareolus</name>
    <dbReference type="NCBI Taxonomy" id="447135"/>
    <lineage>
        <taxon>Eukaryota</taxon>
        <taxon>Metazoa</taxon>
        <taxon>Chordata</taxon>
        <taxon>Craniata</taxon>
        <taxon>Vertebrata</taxon>
        <taxon>Euteleostomi</taxon>
        <taxon>Mammalia</taxon>
        <taxon>Eutheria</taxon>
        <taxon>Euarchontoglires</taxon>
        <taxon>Glires</taxon>
        <taxon>Rodentia</taxon>
        <taxon>Myomorpha</taxon>
        <taxon>Muroidea</taxon>
        <taxon>Cricetidae</taxon>
        <taxon>Arvicolinae</taxon>
        <taxon>Myodes</taxon>
    </lineage>
</organism>
<feature type="chain" id="PRO_5043653999" evidence="1">
    <location>
        <begin position="22"/>
        <end position="54"/>
    </location>
</feature>
<feature type="signal peptide" evidence="1">
    <location>
        <begin position="1"/>
        <end position="21"/>
    </location>
</feature>
<dbReference type="Gene3D" id="3.30.1490.10">
    <property type="match status" value="1"/>
</dbReference>
<feature type="non-terminal residue" evidence="2">
    <location>
        <position position="54"/>
    </location>
</feature>
<comment type="caution">
    <text evidence="2">The sequence shown here is derived from an EMBL/GenBank/DDBJ whole genome shotgun (WGS) entry which is preliminary data.</text>
</comment>
<accession>A0AAW0JZC3</accession>
<name>A0AAW0JZC3_MYOGA</name>
<evidence type="ECO:0000256" key="1">
    <source>
        <dbReference type="SAM" id="SignalP"/>
    </source>
</evidence>
<gene>
    <name evidence="2" type="ORF">U0070_015111</name>
</gene>
<dbReference type="EMBL" id="JBBHLL010000013">
    <property type="protein sequence ID" value="KAK7831599.1"/>
    <property type="molecule type" value="Genomic_DNA"/>
</dbReference>
<dbReference type="AlphaFoldDB" id="A0AAW0JZC3"/>
<keyword evidence="3" id="KW-1185">Reference proteome</keyword>
<dbReference type="Proteomes" id="UP001488838">
    <property type="component" value="Unassembled WGS sequence"/>
</dbReference>
<evidence type="ECO:0000313" key="2">
    <source>
        <dbReference type="EMBL" id="KAK7831599.1"/>
    </source>
</evidence>
<reference evidence="2 3" key="1">
    <citation type="journal article" date="2023" name="bioRxiv">
        <title>Conserved and derived expression patterns and positive selection on dental genes reveal complex evolutionary context of ever-growing rodent molars.</title>
        <authorList>
            <person name="Calamari Z.T."/>
            <person name="Song A."/>
            <person name="Cohen E."/>
            <person name="Akter M."/>
            <person name="Roy R.D."/>
            <person name="Hallikas O."/>
            <person name="Christensen M.M."/>
            <person name="Li P."/>
            <person name="Marangoni P."/>
            <person name="Jernvall J."/>
            <person name="Klein O.D."/>
        </authorList>
    </citation>
    <scope>NUCLEOTIDE SEQUENCE [LARGE SCALE GENOMIC DNA]</scope>
    <source>
        <strain evidence="2">V071</strain>
    </source>
</reference>